<evidence type="ECO:0000313" key="12">
    <source>
        <dbReference type="Proteomes" id="UP000288711"/>
    </source>
</evidence>
<reference evidence="11 12" key="1">
    <citation type="journal article" date="2009" name="Int. J. Syst. Evol. Microbiol.">
        <title>Janibacter hoylei sp. nov., Bacillus isronensis sp. nov. and Bacillus aryabhattai sp. nov., isolated from cryotubes used for collecting air from the upper atmosphere.</title>
        <authorList>
            <person name="Shivaji S."/>
            <person name="Chaturvedi P."/>
            <person name="Begum Z."/>
            <person name="Pindi P.K."/>
            <person name="Manorama R."/>
            <person name="Padmanaban D.A."/>
            <person name="Shouche Y.S."/>
            <person name="Pawar S."/>
            <person name="Vaishampayan P."/>
            <person name="Dutt C.B."/>
            <person name="Datta G.N."/>
            <person name="Manchanda R.K."/>
            <person name="Rao U.R."/>
            <person name="Bhargava P.M."/>
            <person name="Narlikar J.V."/>
        </authorList>
    </citation>
    <scope>NUCLEOTIDE SEQUENCE [LARGE SCALE GENOMIC DNA]</scope>
    <source>
        <strain evidence="11 12">PVAS-1</strain>
    </source>
</reference>
<dbReference type="GO" id="GO:0015123">
    <property type="term" value="F:acetate transmembrane transporter activity"/>
    <property type="evidence" value="ECO:0007669"/>
    <property type="project" value="TreeGrafter"/>
</dbReference>
<keyword evidence="6" id="KW-0769">Symport</keyword>
<dbReference type="InterPro" id="IPR001734">
    <property type="entry name" value="Na/solute_symporter"/>
</dbReference>
<feature type="transmembrane region" description="Helical" evidence="10">
    <location>
        <begin position="401"/>
        <end position="420"/>
    </location>
</feature>
<keyword evidence="3" id="KW-0813">Transport</keyword>
<keyword evidence="7 10" id="KW-1133">Transmembrane helix</keyword>
<evidence type="ECO:0000256" key="3">
    <source>
        <dbReference type="ARBA" id="ARBA00022448"/>
    </source>
</evidence>
<feature type="transmembrane region" description="Helical" evidence="10">
    <location>
        <begin position="267"/>
        <end position="286"/>
    </location>
</feature>
<name>A0A444B1S5_9MICO</name>
<dbReference type="Pfam" id="PF00474">
    <property type="entry name" value="SSF"/>
    <property type="match status" value="1"/>
</dbReference>
<evidence type="ECO:0000256" key="9">
    <source>
        <dbReference type="RuleBase" id="RU362091"/>
    </source>
</evidence>
<proteinExistence type="inferred from homology"/>
<comment type="caution">
    <text evidence="11">The sequence shown here is derived from an EMBL/GenBank/DDBJ whole genome shotgun (WGS) entry which is preliminary data.</text>
</comment>
<dbReference type="PROSITE" id="PS50283">
    <property type="entry name" value="NA_SOLUT_SYMP_3"/>
    <property type="match status" value="1"/>
</dbReference>
<evidence type="ECO:0000256" key="1">
    <source>
        <dbReference type="ARBA" id="ARBA00004651"/>
    </source>
</evidence>
<evidence type="ECO:0000256" key="5">
    <source>
        <dbReference type="ARBA" id="ARBA00022692"/>
    </source>
</evidence>
<dbReference type="GO" id="GO:0015293">
    <property type="term" value="F:symporter activity"/>
    <property type="evidence" value="ECO:0007669"/>
    <property type="project" value="UniProtKB-KW"/>
</dbReference>
<gene>
    <name evidence="11" type="ORF">CWN80_12165</name>
</gene>
<dbReference type="AlphaFoldDB" id="A0A444B1S5"/>
<feature type="transmembrane region" description="Helical" evidence="10">
    <location>
        <begin position="116"/>
        <end position="133"/>
    </location>
</feature>
<comment type="similarity">
    <text evidence="2 9">Belongs to the sodium:solute symporter (SSF) (TC 2.A.21) family.</text>
</comment>
<evidence type="ECO:0000256" key="2">
    <source>
        <dbReference type="ARBA" id="ARBA00006434"/>
    </source>
</evidence>
<dbReference type="InterPro" id="IPR050277">
    <property type="entry name" value="Sodium:Solute_Symporter"/>
</dbReference>
<dbReference type="Proteomes" id="UP000288711">
    <property type="component" value="Unassembled WGS sequence"/>
</dbReference>
<feature type="transmembrane region" description="Helical" evidence="10">
    <location>
        <begin position="456"/>
        <end position="481"/>
    </location>
</feature>
<dbReference type="InterPro" id="IPR038377">
    <property type="entry name" value="Na/Glc_symporter_sf"/>
</dbReference>
<sequence>MTEPLSVLAIAIVCLTTLTLGALGLRLAKGTSDFYVAGRTVTPWRNASAIGGEYLSAASYLGVAGLVYDQGIDMLWMPIGYTIGYLVLLILVAAPLRRSGAYTLPDFAEARLESRALRRGCALLVVGIGWLYLLPQMQGAGLALRHVSGLPTWVGATVLTVIVVLNVAAGGMRSVTLVQSVQYWIKLTAIAVPAFVLLLVWHRSGSPTPQAPASWWEPLTSDEPTPRTLFTTYSTLAALCLGTMGLPHIAVRFYTNPDGVAARRTTVSVLALLSIFYVFPPVYGYLGRAYLDPVDTAGDPSRTVVLALPGAMLSGLDGQLLTALVAAGAFAAFLATASGVAMSVAGAIDQDVLRPLTARLTQGDATPSSSFRLAAMVGVLAPFVTAVTAEPIGISSAVGHAFAIAAATFAPLLILGVWWTRLTAKGAAAGVLVGGTTTSLAAIVSVLALAPEGWPGALVAAPTAWATPLAVVVAIVVSLLTPGSRPRRWARTMTRLHTPEDVLAEAR</sequence>
<organism evidence="11 12">
    <name type="scientific">Janibacter hoylei PVAS-1</name>
    <dbReference type="NCBI Taxonomy" id="1210046"/>
    <lineage>
        <taxon>Bacteria</taxon>
        <taxon>Bacillati</taxon>
        <taxon>Actinomycetota</taxon>
        <taxon>Actinomycetes</taxon>
        <taxon>Micrococcales</taxon>
        <taxon>Intrasporangiaceae</taxon>
        <taxon>Janibacter</taxon>
    </lineage>
</organism>
<dbReference type="PANTHER" id="PTHR48086">
    <property type="entry name" value="SODIUM/PROLINE SYMPORTER-RELATED"/>
    <property type="match status" value="1"/>
</dbReference>
<dbReference type="CDD" id="cd11480">
    <property type="entry name" value="SLC5sbd_u4"/>
    <property type="match status" value="1"/>
</dbReference>
<evidence type="ECO:0000256" key="10">
    <source>
        <dbReference type="SAM" id="Phobius"/>
    </source>
</evidence>
<evidence type="ECO:0000256" key="8">
    <source>
        <dbReference type="ARBA" id="ARBA00023136"/>
    </source>
</evidence>
<feature type="transmembrane region" description="Helical" evidence="10">
    <location>
        <begin position="320"/>
        <end position="348"/>
    </location>
</feature>
<dbReference type="EMBL" id="PIPF01000011">
    <property type="protein sequence ID" value="RWU82288.1"/>
    <property type="molecule type" value="Genomic_DNA"/>
</dbReference>
<dbReference type="RefSeq" id="WP_128277361.1">
    <property type="nucleotide sequence ID" value="NZ_PIPF01000011.1"/>
</dbReference>
<evidence type="ECO:0000256" key="4">
    <source>
        <dbReference type="ARBA" id="ARBA00022475"/>
    </source>
</evidence>
<feature type="transmembrane region" description="Helical" evidence="10">
    <location>
        <begin position="153"/>
        <end position="171"/>
    </location>
</feature>
<dbReference type="Gene3D" id="1.20.1730.10">
    <property type="entry name" value="Sodium/glucose cotransporter"/>
    <property type="match status" value="1"/>
</dbReference>
<feature type="transmembrane region" description="Helical" evidence="10">
    <location>
        <begin position="183"/>
        <end position="202"/>
    </location>
</feature>
<dbReference type="PANTHER" id="PTHR48086:SF6">
    <property type="entry name" value="CATION_ACETATE SYMPORTER ACTP"/>
    <property type="match status" value="1"/>
</dbReference>
<evidence type="ECO:0000313" key="11">
    <source>
        <dbReference type="EMBL" id="RWU82288.1"/>
    </source>
</evidence>
<evidence type="ECO:0000256" key="7">
    <source>
        <dbReference type="ARBA" id="ARBA00022989"/>
    </source>
</evidence>
<protein>
    <submittedName>
        <fullName evidence="11">Cation acetate symporter</fullName>
    </submittedName>
</protein>
<evidence type="ECO:0000256" key="6">
    <source>
        <dbReference type="ARBA" id="ARBA00022847"/>
    </source>
</evidence>
<feature type="transmembrane region" description="Helical" evidence="10">
    <location>
        <begin position="369"/>
        <end position="389"/>
    </location>
</feature>
<feature type="transmembrane region" description="Helical" evidence="10">
    <location>
        <begin position="6"/>
        <end position="28"/>
    </location>
</feature>
<accession>A0A444B1S5</accession>
<feature type="transmembrane region" description="Helical" evidence="10">
    <location>
        <begin position="74"/>
        <end position="96"/>
    </location>
</feature>
<dbReference type="GO" id="GO:0005886">
    <property type="term" value="C:plasma membrane"/>
    <property type="evidence" value="ECO:0007669"/>
    <property type="project" value="UniProtKB-SubCell"/>
</dbReference>
<keyword evidence="8 10" id="KW-0472">Membrane</keyword>
<keyword evidence="12" id="KW-1185">Reference proteome</keyword>
<comment type="subcellular location">
    <subcellularLocation>
        <location evidence="1">Cell membrane</location>
        <topology evidence="1">Multi-pass membrane protein</topology>
    </subcellularLocation>
</comment>
<feature type="transmembrane region" description="Helical" evidence="10">
    <location>
        <begin position="427"/>
        <end position="450"/>
    </location>
</feature>
<keyword evidence="5 10" id="KW-0812">Transmembrane</keyword>
<feature type="transmembrane region" description="Helical" evidence="10">
    <location>
        <begin position="233"/>
        <end position="255"/>
    </location>
</feature>
<keyword evidence="4" id="KW-1003">Cell membrane</keyword>
<dbReference type="GO" id="GO:0006847">
    <property type="term" value="P:plasma membrane acetate transport"/>
    <property type="evidence" value="ECO:0007669"/>
    <property type="project" value="TreeGrafter"/>
</dbReference>